<dbReference type="SUPFAM" id="SSF53822">
    <property type="entry name" value="Periplasmic binding protein-like I"/>
    <property type="match status" value="1"/>
</dbReference>
<dbReference type="CDD" id="cd06339">
    <property type="entry name" value="PBP1_YraM_LppC_lipoprotein-like"/>
    <property type="match status" value="1"/>
</dbReference>
<dbReference type="PROSITE" id="PS51257">
    <property type="entry name" value="PROKAR_LIPOPROTEIN"/>
    <property type="match status" value="1"/>
</dbReference>
<proteinExistence type="predicted"/>
<feature type="chain" id="PRO_5047187534" evidence="8">
    <location>
        <begin position="19"/>
        <end position="630"/>
    </location>
</feature>
<protein>
    <submittedName>
        <fullName evidence="9">Penicillin-binding protein activator</fullName>
    </submittedName>
</protein>
<keyword evidence="5" id="KW-0564">Palmitate</keyword>
<evidence type="ECO:0000256" key="4">
    <source>
        <dbReference type="ARBA" id="ARBA00023136"/>
    </source>
</evidence>
<evidence type="ECO:0000256" key="7">
    <source>
        <dbReference type="ARBA" id="ARBA00023288"/>
    </source>
</evidence>
<dbReference type="PANTHER" id="PTHR38038">
    <property type="entry name" value="PENICILLIN-BINDING PROTEIN ACTIVATOR LPOA"/>
    <property type="match status" value="1"/>
</dbReference>
<comment type="caution">
    <text evidence="9">The sequence shown here is derived from an EMBL/GenBank/DDBJ whole genome shotgun (WGS) entry which is preliminary data.</text>
</comment>
<keyword evidence="2" id="KW-0133">Cell shape</keyword>
<keyword evidence="10" id="KW-1185">Reference proteome</keyword>
<evidence type="ECO:0000256" key="8">
    <source>
        <dbReference type="SAM" id="SignalP"/>
    </source>
</evidence>
<evidence type="ECO:0000313" key="9">
    <source>
        <dbReference type="EMBL" id="MFD2097540.1"/>
    </source>
</evidence>
<keyword evidence="7" id="KW-0449">Lipoprotein</keyword>
<feature type="signal peptide" evidence="8">
    <location>
        <begin position="1"/>
        <end position="18"/>
    </location>
</feature>
<evidence type="ECO:0000256" key="1">
    <source>
        <dbReference type="ARBA" id="ARBA00022729"/>
    </source>
</evidence>
<dbReference type="Gene3D" id="1.25.40.650">
    <property type="match status" value="1"/>
</dbReference>
<dbReference type="Gene3D" id="3.40.50.2300">
    <property type="match status" value="2"/>
</dbReference>
<dbReference type="InterPro" id="IPR028082">
    <property type="entry name" value="Peripla_BP_I"/>
</dbReference>
<dbReference type="Gene3D" id="1.25.40.10">
    <property type="entry name" value="Tetratricopeptide repeat domain"/>
    <property type="match status" value="1"/>
</dbReference>
<evidence type="ECO:0000256" key="6">
    <source>
        <dbReference type="ARBA" id="ARBA00023237"/>
    </source>
</evidence>
<keyword evidence="1 8" id="KW-0732">Signal</keyword>
<dbReference type="InterPro" id="IPR011990">
    <property type="entry name" value="TPR-like_helical_dom_sf"/>
</dbReference>
<organism evidence="9 10">
    <name type="scientific">Corallincola platygyrae</name>
    <dbReference type="NCBI Taxonomy" id="1193278"/>
    <lineage>
        <taxon>Bacteria</taxon>
        <taxon>Pseudomonadati</taxon>
        <taxon>Pseudomonadota</taxon>
        <taxon>Gammaproteobacteria</taxon>
        <taxon>Alteromonadales</taxon>
        <taxon>Psychromonadaceae</taxon>
        <taxon>Corallincola</taxon>
    </lineage>
</organism>
<name>A0ABW4XRS0_9GAMM</name>
<sequence>MSILPRLTASLTILFLVAACTPTPVPEEKAPEVNIETVGQPTAPAADYLQKAKTAQGDARQAYLLLAARAHLLEGQQELARSAYETVQVPLNLEDQRLEYSFLGAEFALYRGATREAIELVESLKPETLSDEAKINAYHLLARAQLASGNRIEAARALVELDPSLNAEQQVENHQHIWNYLKPLTPFALEVNQEAPAPDPFTGWLKLMALTKTMVTRPAGMVDALEGWRLEFPEHPAATSLPAELQTALETRPFAPQNIAVLLPLSGRFQSQGEAIRDGMVYGYLQQATPGLTITYYDTASEGVLKAYESAMMAESDFVIGPLLKGNIDTLLNEGELSVPVLALNRLELDKMQPNLFAFPLAPEDEAVQAAQKMWKDGHRYPLLLLPKGGLGNRIAGAFKQSWEQLVADNGLDAGDDSSQSIEIQFYSDRKAMQKLVQQALGVNESQARILHMKRLLGSSIEVEPRSRRDIDAVYLFSNPTETRLLKPFVDVTVSPFADPLPIYASSRSHDKGLTDAQTRELTGVVFSEIPLLLPASDTQSATLASVKTLWPQRRASEQRLFALGLDAYQVIGQLAQMRAFPGFSVEGMTGRLQVNEYGYISRELNWAKMRNGSAELLPRQVESEVAPQS</sequence>
<keyword evidence="6" id="KW-0998">Cell outer membrane</keyword>
<evidence type="ECO:0000256" key="2">
    <source>
        <dbReference type="ARBA" id="ARBA00022960"/>
    </source>
</evidence>
<evidence type="ECO:0000313" key="10">
    <source>
        <dbReference type="Proteomes" id="UP001597380"/>
    </source>
</evidence>
<evidence type="ECO:0000256" key="3">
    <source>
        <dbReference type="ARBA" id="ARBA00022984"/>
    </source>
</evidence>
<dbReference type="Proteomes" id="UP001597380">
    <property type="component" value="Unassembled WGS sequence"/>
</dbReference>
<dbReference type="InterPro" id="IPR007443">
    <property type="entry name" value="LpoA"/>
</dbReference>
<dbReference type="EMBL" id="JBHUHT010000025">
    <property type="protein sequence ID" value="MFD2097540.1"/>
    <property type="molecule type" value="Genomic_DNA"/>
</dbReference>
<keyword evidence="4" id="KW-0472">Membrane</keyword>
<evidence type="ECO:0000256" key="5">
    <source>
        <dbReference type="ARBA" id="ARBA00023139"/>
    </source>
</evidence>
<dbReference type="Pfam" id="PF04348">
    <property type="entry name" value="LppC"/>
    <property type="match status" value="1"/>
</dbReference>
<reference evidence="10" key="1">
    <citation type="journal article" date="2019" name="Int. J. Syst. Evol. Microbiol.">
        <title>The Global Catalogue of Microorganisms (GCM) 10K type strain sequencing project: providing services to taxonomists for standard genome sequencing and annotation.</title>
        <authorList>
            <consortium name="The Broad Institute Genomics Platform"/>
            <consortium name="The Broad Institute Genome Sequencing Center for Infectious Disease"/>
            <person name="Wu L."/>
            <person name="Ma J."/>
        </authorList>
    </citation>
    <scope>NUCLEOTIDE SEQUENCE [LARGE SCALE GENOMIC DNA]</scope>
    <source>
        <strain evidence="10">CGMCC 1.10992</strain>
    </source>
</reference>
<keyword evidence="3" id="KW-0573">Peptidoglycan synthesis</keyword>
<dbReference type="PANTHER" id="PTHR38038:SF1">
    <property type="entry name" value="PENICILLIN-BINDING PROTEIN ACTIVATOR LPOA"/>
    <property type="match status" value="1"/>
</dbReference>
<accession>A0ABW4XRS0</accession>
<gene>
    <name evidence="9" type="ORF">ACFSJ3_16220</name>
</gene>
<dbReference type="RefSeq" id="WP_345341598.1">
    <property type="nucleotide sequence ID" value="NZ_BAABLI010000029.1"/>
</dbReference>